<proteinExistence type="predicted"/>
<reference evidence="3 4" key="1">
    <citation type="journal article" date="2018" name="IMA Fungus">
        <title>IMA Genome-F 9: Draft genome sequence of Annulohypoxylon stygium, Aspergillus mulundensis, Berkeleyomyces basicola (syn. Thielaviopsis basicola), Ceratocystis smalleyi, two Cercospora beticola strains, Coleophoma cylindrospora, Fusarium fracticaudum, Phialophora cf. hyalina, and Morchella septimelata.</title>
        <authorList>
            <person name="Wingfield B.D."/>
            <person name="Bills G.F."/>
            <person name="Dong Y."/>
            <person name="Huang W."/>
            <person name="Nel W.J."/>
            <person name="Swalarsk-Parry B.S."/>
            <person name="Vaghefi N."/>
            <person name="Wilken P.M."/>
            <person name="An Z."/>
            <person name="de Beer Z.W."/>
            <person name="De Vos L."/>
            <person name="Chen L."/>
            <person name="Duong T.A."/>
            <person name="Gao Y."/>
            <person name="Hammerbacher A."/>
            <person name="Kikkert J.R."/>
            <person name="Li Y."/>
            <person name="Li H."/>
            <person name="Li K."/>
            <person name="Li Q."/>
            <person name="Liu X."/>
            <person name="Ma X."/>
            <person name="Naidoo K."/>
            <person name="Pethybridge S.J."/>
            <person name="Sun J."/>
            <person name="Steenkamp E.T."/>
            <person name="van der Nest M.A."/>
            <person name="van Wyk S."/>
            <person name="Wingfield M.J."/>
            <person name="Xiong C."/>
            <person name="Yue Q."/>
            <person name="Zhang X."/>
        </authorList>
    </citation>
    <scope>NUCLEOTIDE SEQUENCE [LARGE SCALE GENOMIC DNA]</scope>
    <source>
        <strain evidence="3 4">BP6252</strain>
    </source>
</reference>
<organism evidence="3 4">
    <name type="scientific">Coleophoma cylindrospora</name>
    <dbReference type="NCBI Taxonomy" id="1849047"/>
    <lineage>
        <taxon>Eukaryota</taxon>
        <taxon>Fungi</taxon>
        <taxon>Dikarya</taxon>
        <taxon>Ascomycota</taxon>
        <taxon>Pezizomycotina</taxon>
        <taxon>Leotiomycetes</taxon>
        <taxon>Helotiales</taxon>
        <taxon>Dermateaceae</taxon>
        <taxon>Coleophoma</taxon>
    </lineage>
</organism>
<keyword evidence="4" id="KW-1185">Reference proteome</keyword>
<name>A0A3D8RLX5_9HELO</name>
<sequence length="661" mass="74535">MVDKAQFTYAPLDRAEDGQRAFRLLTILPDTEQAAVQCRLENILCDNDPTSQRAGNSLSSQPSRSSRKPRKSAAQFRRKSKLSQRRRGQDAPSVPLDSYEAISYAWGSQISEAQILLNGQPFGITPTLELALRRLRYLRLPRKVWIDAICIDQENPEEKVGQIRQMKNIFADAERVIVWLGESSADSDLGLAFAKELSILGIAEGGLVAADFSYGVPSAAKKLLSTSYIPSWIALHRLLSRSWWLRAWVVQEVVVAKNVMFLCGGTCISWDALSQAIIINRRAFHDFVLLKNESKHNIHSAEHFISSNIHCQAALDIVDNREKGGEPSKNRNLGDDGSLQWIYGNRLRLCEFPHDQIYSILGLASKIFQDSIVINYSQPIDYLYRSVVKASVDESKSLNILAHSQHSVWHPNLPSWMPDWQLQQRCVIFTDNLLNRSWKAYARFTSDLSKLRVKGIVVDAVVETQLEQQLLPGLSKLNTTLDASENLAIKPDSVCHWILDPQILHQLFIPALSRWCIDDMTGPNLSLLNVFVKLLSMKRSPNSFDPEWHSKTTLARSSNDRQLPGVTEFQKIQEVIEDLLISRTVIRTENYLAIAPDVTQPTDLVCLISGFYAPVVLRPQTDGTYIFIGDAFIGSDTPGQDSKYKQVDDDMLSKLEYIVLV</sequence>
<evidence type="ECO:0000313" key="4">
    <source>
        <dbReference type="Proteomes" id="UP000256645"/>
    </source>
</evidence>
<dbReference type="InterPro" id="IPR052895">
    <property type="entry name" value="HetReg/Transcr_Mod"/>
</dbReference>
<gene>
    <name evidence="3" type="ORF">BP6252_06046</name>
</gene>
<accession>A0A3D8RLX5</accession>
<feature type="domain" description="Heterokaryon incompatibility" evidence="2">
    <location>
        <begin position="99"/>
        <end position="252"/>
    </location>
</feature>
<dbReference type="EMBL" id="PDLM01000006">
    <property type="protein sequence ID" value="RDW74904.1"/>
    <property type="molecule type" value="Genomic_DNA"/>
</dbReference>
<dbReference type="Pfam" id="PF06985">
    <property type="entry name" value="HET"/>
    <property type="match status" value="1"/>
</dbReference>
<evidence type="ECO:0000313" key="3">
    <source>
        <dbReference type="EMBL" id="RDW74904.1"/>
    </source>
</evidence>
<dbReference type="AlphaFoldDB" id="A0A3D8RLX5"/>
<dbReference type="PANTHER" id="PTHR24148:SF64">
    <property type="entry name" value="HETEROKARYON INCOMPATIBILITY DOMAIN-CONTAINING PROTEIN"/>
    <property type="match status" value="1"/>
</dbReference>
<evidence type="ECO:0000259" key="2">
    <source>
        <dbReference type="Pfam" id="PF06985"/>
    </source>
</evidence>
<feature type="compositionally biased region" description="Basic residues" evidence="1">
    <location>
        <begin position="65"/>
        <end position="86"/>
    </location>
</feature>
<dbReference type="PANTHER" id="PTHR24148">
    <property type="entry name" value="ANKYRIN REPEAT DOMAIN-CONTAINING PROTEIN 39 HOMOLOG-RELATED"/>
    <property type="match status" value="1"/>
</dbReference>
<dbReference type="InterPro" id="IPR010730">
    <property type="entry name" value="HET"/>
</dbReference>
<dbReference type="OrthoDB" id="4850726at2759"/>
<dbReference type="Proteomes" id="UP000256645">
    <property type="component" value="Unassembled WGS sequence"/>
</dbReference>
<comment type="caution">
    <text evidence="3">The sequence shown here is derived from an EMBL/GenBank/DDBJ whole genome shotgun (WGS) entry which is preliminary data.</text>
</comment>
<feature type="compositionally biased region" description="Polar residues" evidence="1">
    <location>
        <begin position="49"/>
        <end position="58"/>
    </location>
</feature>
<feature type="region of interest" description="Disordered" evidence="1">
    <location>
        <begin position="49"/>
        <end position="94"/>
    </location>
</feature>
<evidence type="ECO:0000256" key="1">
    <source>
        <dbReference type="SAM" id="MobiDB-lite"/>
    </source>
</evidence>
<protein>
    <recommendedName>
        <fullName evidence="2">Heterokaryon incompatibility domain-containing protein</fullName>
    </recommendedName>
</protein>